<dbReference type="InterPro" id="IPR000160">
    <property type="entry name" value="GGDEF_dom"/>
</dbReference>
<dbReference type="EC" id="2.7.7.65" evidence="1"/>
<dbReference type="InterPro" id="IPR029787">
    <property type="entry name" value="Nucleotide_cyclase"/>
</dbReference>
<dbReference type="Pfam" id="PF22673">
    <property type="entry name" value="MCP-like_PDC_1"/>
    <property type="match status" value="1"/>
</dbReference>
<evidence type="ECO:0000259" key="3">
    <source>
        <dbReference type="PROSITE" id="PS50887"/>
    </source>
</evidence>
<dbReference type="PROSITE" id="PS50887">
    <property type="entry name" value="GGDEF"/>
    <property type="match status" value="1"/>
</dbReference>
<evidence type="ECO:0000313" key="4">
    <source>
        <dbReference type="EMBL" id="MBM7036426.1"/>
    </source>
</evidence>
<dbReference type="SUPFAM" id="SSF55073">
    <property type="entry name" value="Nucleotide cyclase"/>
    <property type="match status" value="1"/>
</dbReference>
<dbReference type="RefSeq" id="WP_205157984.1">
    <property type="nucleotide sequence ID" value="NZ_JAFEUM010000002.1"/>
</dbReference>
<accession>A0ABS2HIF6</accession>
<comment type="catalytic activity">
    <reaction evidence="2">
        <text>2 GTP = 3',3'-c-di-GMP + 2 diphosphate</text>
        <dbReference type="Rhea" id="RHEA:24898"/>
        <dbReference type="ChEBI" id="CHEBI:33019"/>
        <dbReference type="ChEBI" id="CHEBI:37565"/>
        <dbReference type="ChEBI" id="CHEBI:58805"/>
        <dbReference type="EC" id="2.7.7.65"/>
    </reaction>
</comment>
<dbReference type="EMBL" id="JAFEUM010000002">
    <property type="protein sequence ID" value="MBM7036426.1"/>
    <property type="molecule type" value="Genomic_DNA"/>
</dbReference>
<reference evidence="4 5" key="1">
    <citation type="submission" date="2021-02" db="EMBL/GenBank/DDBJ databases">
        <authorList>
            <person name="Park J.-S."/>
        </authorList>
    </citation>
    <scope>NUCLEOTIDE SEQUENCE [LARGE SCALE GENOMIC DNA]</scope>
    <source>
        <strain evidence="4 5">188UL20-2</strain>
    </source>
</reference>
<dbReference type="CDD" id="cd18773">
    <property type="entry name" value="PDC1_HK_sensor"/>
    <property type="match status" value="1"/>
</dbReference>
<dbReference type="CDD" id="cd01949">
    <property type="entry name" value="GGDEF"/>
    <property type="match status" value="1"/>
</dbReference>
<dbReference type="Proteomes" id="UP000809621">
    <property type="component" value="Unassembled WGS sequence"/>
</dbReference>
<dbReference type="NCBIfam" id="TIGR00254">
    <property type="entry name" value="GGDEF"/>
    <property type="match status" value="1"/>
</dbReference>
<evidence type="ECO:0000256" key="2">
    <source>
        <dbReference type="ARBA" id="ARBA00034247"/>
    </source>
</evidence>
<dbReference type="SMART" id="SM00267">
    <property type="entry name" value="GGDEF"/>
    <property type="match status" value="1"/>
</dbReference>
<dbReference type="PANTHER" id="PTHR45138">
    <property type="entry name" value="REGULATORY COMPONENTS OF SENSORY TRANSDUCTION SYSTEM"/>
    <property type="match status" value="1"/>
</dbReference>
<sequence length="515" mass="57965">MNNNVRKRVHFLLLLITFVLGSLYYQVEHKLLTQSALISLNSRTDIVNRYLNLLSVSEESVRSTAEYAFARRYWVSRLTEFDSLLKPYPSLGIKGIAFSELTNGAEVEIQGSLSAFTDVELDHPDTLSELKVILSLNPQLETIISDPLVNQVYYLSAKHFFYVLPELPFESYRIKPQMYESHFWTQALPENNPKRDTFVSPVYREEVSGTTMVTYVNPLDDLEDFAGVIAYDIDTQNLLSLVAEPLNVGQSYLLDATGQVVDVNDVMQPFSEVSQSAISNTHKAFDVNSSGYFYATPLIEDTKHQQLVFVHKISHRQLNLLAMKSSVKFWLVLLGLYVLTVTALRKHATAQASQRLMMIDPLTGVLNRRGFENQIRPSLDKAQHDGDNYAVLLVDIDHFKRINDEYGHDVGDEILKLVALQLQGSLRGDCELARWGGEEFIVFVPHVDGALVEKIGQRLRKAVSTHQDSHTSHIVSVSVGGSIGMQANDLEGCIKRADTALYKAKQQGRDQVVVV</sequence>
<gene>
    <name evidence="4" type="ORF">JQC93_08400</name>
</gene>
<evidence type="ECO:0000256" key="1">
    <source>
        <dbReference type="ARBA" id="ARBA00012528"/>
    </source>
</evidence>
<evidence type="ECO:0000313" key="5">
    <source>
        <dbReference type="Proteomes" id="UP000809621"/>
    </source>
</evidence>
<dbReference type="InterPro" id="IPR043128">
    <property type="entry name" value="Rev_trsase/Diguanyl_cyclase"/>
</dbReference>
<proteinExistence type="predicted"/>
<organism evidence="4 5">
    <name type="scientific">Vibrio ulleungensis</name>
    <dbReference type="NCBI Taxonomy" id="2807619"/>
    <lineage>
        <taxon>Bacteria</taxon>
        <taxon>Pseudomonadati</taxon>
        <taxon>Pseudomonadota</taxon>
        <taxon>Gammaproteobacteria</taxon>
        <taxon>Vibrionales</taxon>
        <taxon>Vibrionaceae</taxon>
        <taxon>Vibrio</taxon>
    </lineage>
</organism>
<dbReference type="Gene3D" id="3.30.450.20">
    <property type="entry name" value="PAS domain"/>
    <property type="match status" value="2"/>
</dbReference>
<dbReference type="PANTHER" id="PTHR45138:SF9">
    <property type="entry name" value="DIGUANYLATE CYCLASE DGCM-RELATED"/>
    <property type="match status" value="1"/>
</dbReference>
<name>A0ABS2HIF6_9VIBR</name>
<protein>
    <recommendedName>
        <fullName evidence="1">diguanylate cyclase</fullName>
        <ecNumber evidence="1">2.7.7.65</ecNumber>
    </recommendedName>
</protein>
<dbReference type="InterPro" id="IPR050469">
    <property type="entry name" value="Diguanylate_Cyclase"/>
</dbReference>
<dbReference type="Pfam" id="PF00990">
    <property type="entry name" value="GGDEF"/>
    <property type="match status" value="1"/>
</dbReference>
<comment type="caution">
    <text evidence="4">The sequence shown here is derived from an EMBL/GenBank/DDBJ whole genome shotgun (WGS) entry which is preliminary data.</text>
</comment>
<dbReference type="Gene3D" id="3.30.70.270">
    <property type="match status" value="1"/>
</dbReference>
<keyword evidence="5" id="KW-1185">Reference proteome</keyword>
<feature type="domain" description="GGDEF" evidence="3">
    <location>
        <begin position="387"/>
        <end position="515"/>
    </location>
</feature>